<evidence type="ECO:0000313" key="2">
    <source>
        <dbReference type="Proteomes" id="UP001189429"/>
    </source>
</evidence>
<comment type="caution">
    <text evidence="1">The sequence shown here is derived from an EMBL/GenBank/DDBJ whole genome shotgun (WGS) entry which is preliminary data.</text>
</comment>
<dbReference type="EMBL" id="CAUYUJ010003940">
    <property type="protein sequence ID" value="CAK0807482.1"/>
    <property type="molecule type" value="Genomic_DNA"/>
</dbReference>
<protein>
    <submittedName>
        <fullName evidence="1">Uncharacterized protein</fullName>
    </submittedName>
</protein>
<gene>
    <name evidence="1" type="ORF">PCOR1329_LOCUS13352</name>
</gene>
<proteinExistence type="predicted"/>
<accession>A0ABN9QQZ1</accession>
<reference evidence="1" key="1">
    <citation type="submission" date="2023-10" db="EMBL/GenBank/DDBJ databases">
        <authorList>
            <person name="Chen Y."/>
            <person name="Shah S."/>
            <person name="Dougan E. K."/>
            <person name="Thang M."/>
            <person name="Chan C."/>
        </authorList>
    </citation>
    <scope>NUCLEOTIDE SEQUENCE [LARGE SCALE GENOMIC DNA]</scope>
</reference>
<feature type="non-terminal residue" evidence="1">
    <location>
        <position position="1"/>
    </location>
</feature>
<name>A0ABN9QQZ1_9DINO</name>
<dbReference type="Proteomes" id="UP001189429">
    <property type="component" value="Unassembled WGS sequence"/>
</dbReference>
<feature type="non-terminal residue" evidence="1">
    <location>
        <position position="122"/>
    </location>
</feature>
<evidence type="ECO:0000313" key="1">
    <source>
        <dbReference type="EMBL" id="CAK0807482.1"/>
    </source>
</evidence>
<organism evidence="1 2">
    <name type="scientific">Prorocentrum cordatum</name>
    <dbReference type="NCBI Taxonomy" id="2364126"/>
    <lineage>
        <taxon>Eukaryota</taxon>
        <taxon>Sar</taxon>
        <taxon>Alveolata</taxon>
        <taxon>Dinophyceae</taxon>
        <taxon>Prorocentrales</taxon>
        <taxon>Prorocentraceae</taxon>
        <taxon>Prorocentrum</taxon>
    </lineage>
</organism>
<keyword evidence="2" id="KW-1185">Reference proteome</keyword>
<sequence>LVDVISKLTSGILLTDNFEPPKIPEALRKAVDFHPAVEWQWLRSADQLAAAYPRLEGDAFHFETAPHLAAAHHLPSPEEKESPVEAELDFRVASYNPGSLKASVTKKNKRARATARRELFVA</sequence>